<evidence type="ECO:0000313" key="2">
    <source>
        <dbReference type="Proteomes" id="UP000003704"/>
    </source>
</evidence>
<dbReference type="Proteomes" id="UP000003704">
    <property type="component" value="Unassembled WGS sequence"/>
</dbReference>
<reference evidence="1 2" key="1">
    <citation type="journal article" date="2012" name="J. Bacteriol.">
        <title>Genome Sequence of n-Alkane-Degrading Hydrocarboniphaga effusa Strain AP103T (ATCC BAA-332T).</title>
        <authorList>
            <person name="Chang H.K."/>
            <person name="Zylstra G.J."/>
            <person name="Chae J.C."/>
        </authorList>
    </citation>
    <scope>NUCLEOTIDE SEQUENCE [LARGE SCALE GENOMIC DNA]</scope>
    <source>
        <strain evidence="1 2">AP103</strain>
    </source>
</reference>
<organism evidence="1 2">
    <name type="scientific">Hydrocarboniphaga effusa AP103</name>
    <dbReference type="NCBI Taxonomy" id="1172194"/>
    <lineage>
        <taxon>Bacteria</taxon>
        <taxon>Pseudomonadati</taxon>
        <taxon>Pseudomonadota</taxon>
        <taxon>Gammaproteobacteria</taxon>
        <taxon>Nevskiales</taxon>
        <taxon>Nevskiaceae</taxon>
        <taxon>Hydrocarboniphaga</taxon>
    </lineage>
</organism>
<dbReference type="EMBL" id="AKGD01000004">
    <property type="protein sequence ID" value="EIT68158.1"/>
    <property type="molecule type" value="Genomic_DNA"/>
</dbReference>
<keyword evidence="2" id="KW-1185">Reference proteome</keyword>
<evidence type="ECO:0000313" key="1">
    <source>
        <dbReference type="EMBL" id="EIT68158.1"/>
    </source>
</evidence>
<dbReference type="RefSeq" id="WP_007187528.1">
    <property type="nucleotide sequence ID" value="NZ_AKGD01000004.1"/>
</dbReference>
<sequence>MSRLLVLGSGEQAKRWSNLLEGRRTNRRKSTTAAGCDALVVVNDHSAAAVHSLRHALQLRRRQPGLSVAVLNLVENEPDADHGDAHTLARALATEDSQGKPHVSTDQAAALMSTSLPKVQVSFSDDVLSFEYGAD</sequence>
<dbReference type="AlphaFoldDB" id="I8T385"/>
<dbReference type="STRING" id="1172194.WQQ_45930"/>
<name>I8T385_9GAMM</name>
<gene>
    <name evidence="1" type="ORF">WQQ_45930</name>
</gene>
<comment type="caution">
    <text evidence="1">The sequence shown here is derived from an EMBL/GenBank/DDBJ whole genome shotgun (WGS) entry which is preliminary data.</text>
</comment>
<proteinExistence type="predicted"/>
<protein>
    <submittedName>
        <fullName evidence="1">Uncharacterized protein</fullName>
    </submittedName>
</protein>
<accession>I8T385</accession>